<evidence type="ECO:0000256" key="1">
    <source>
        <dbReference type="ARBA" id="ARBA00004651"/>
    </source>
</evidence>
<gene>
    <name evidence="10" type="ORF">E9232_001882</name>
</gene>
<keyword evidence="4 8" id="KW-0812">Transmembrane</keyword>
<dbReference type="SUPFAM" id="SSF103473">
    <property type="entry name" value="MFS general substrate transporter"/>
    <property type="match status" value="1"/>
</dbReference>
<keyword evidence="11" id="KW-1185">Reference proteome</keyword>
<feature type="transmembrane region" description="Helical" evidence="8">
    <location>
        <begin position="250"/>
        <end position="275"/>
    </location>
</feature>
<feature type="transmembrane region" description="Helical" evidence="8">
    <location>
        <begin position="123"/>
        <end position="143"/>
    </location>
</feature>
<keyword evidence="7 8" id="KW-0472">Membrane</keyword>
<evidence type="ECO:0000256" key="6">
    <source>
        <dbReference type="ARBA" id="ARBA00022989"/>
    </source>
</evidence>
<dbReference type="PROSITE" id="PS50850">
    <property type="entry name" value="MFS"/>
    <property type="match status" value="1"/>
</dbReference>
<dbReference type="Pfam" id="PF00083">
    <property type="entry name" value="Sugar_tr"/>
    <property type="match status" value="2"/>
</dbReference>
<evidence type="ECO:0000256" key="3">
    <source>
        <dbReference type="ARBA" id="ARBA00022475"/>
    </source>
</evidence>
<feature type="transmembrane region" description="Helical" evidence="8">
    <location>
        <begin position="343"/>
        <end position="366"/>
    </location>
</feature>
<evidence type="ECO:0000259" key="9">
    <source>
        <dbReference type="PROSITE" id="PS50850"/>
    </source>
</evidence>
<feature type="transmembrane region" description="Helical" evidence="8">
    <location>
        <begin position="64"/>
        <end position="87"/>
    </location>
</feature>
<feature type="transmembrane region" description="Helical" evidence="8">
    <location>
        <begin position="99"/>
        <end position="117"/>
    </location>
</feature>
<dbReference type="PANTHER" id="PTHR43528:SF7">
    <property type="entry name" value="MFS TRANSPORTER"/>
    <property type="match status" value="1"/>
</dbReference>
<feature type="domain" description="Major facilitator superfamily (MFS) profile" evidence="9">
    <location>
        <begin position="28"/>
        <end position="433"/>
    </location>
</feature>
<accession>A0ABU1JL80</accession>
<feature type="transmembrane region" description="Helical" evidence="8">
    <location>
        <begin position="287"/>
        <end position="308"/>
    </location>
</feature>
<proteinExistence type="predicted"/>
<feature type="transmembrane region" description="Helical" evidence="8">
    <location>
        <begin position="320"/>
        <end position="337"/>
    </location>
</feature>
<dbReference type="Gene3D" id="1.20.1250.20">
    <property type="entry name" value="MFS general substrate transporter like domains"/>
    <property type="match status" value="2"/>
</dbReference>
<dbReference type="InterPro" id="IPR036259">
    <property type="entry name" value="MFS_trans_sf"/>
</dbReference>
<reference evidence="10 11" key="1">
    <citation type="submission" date="2023-07" db="EMBL/GenBank/DDBJ databases">
        <title>Sorghum-associated microbial communities from plants grown in Nebraska, USA.</title>
        <authorList>
            <person name="Schachtman D."/>
        </authorList>
    </citation>
    <scope>NUCLEOTIDE SEQUENCE [LARGE SCALE GENOMIC DNA]</scope>
    <source>
        <strain evidence="10 11">584</strain>
    </source>
</reference>
<dbReference type="Proteomes" id="UP001262410">
    <property type="component" value="Unassembled WGS sequence"/>
</dbReference>
<dbReference type="InterPro" id="IPR051084">
    <property type="entry name" value="H+-coupled_symporters"/>
</dbReference>
<comment type="subcellular location">
    <subcellularLocation>
        <location evidence="1">Cell membrane</location>
        <topology evidence="1">Multi-pass membrane protein</topology>
    </subcellularLocation>
</comment>
<keyword evidence="5" id="KW-0769">Symport</keyword>
<keyword evidence="2" id="KW-0813">Transport</keyword>
<evidence type="ECO:0000256" key="2">
    <source>
        <dbReference type="ARBA" id="ARBA00022448"/>
    </source>
</evidence>
<evidence type="ECO:0000256" key="8">
    <source>
        <dbReference type="SAM" id="Phobius"/>
    </source>
</evidence>
<protein>
    <submittedName>
        <fullName evidence="10">MFS family permease</fullName>
    </submittedName>
</protein>
<comment type="caution">
    <text evidence="10">The sequence shown here is derived from an EMBL/GenBank/DDBJ whole genome shotgun (WGS) entry which is preliminary data.</text>
</comment>
<sequence>MTVQSGAQLRSGSDRSQIPAIGSLNWRVIVLASLGAGLEFYDFIIYGIFAQYIAAAFFPAQDPLVALISVFAIYAVGYLSRPLGGLVFSHIGDRRGRRLSFMASLLIMTGATLAMAVTPGYAALGIAAPILFTALRFIQGFAVGGEMPGAITYVAEMAPRRAGLACGIVVFFVNTGVFLGTSVSVALHEVLSPAAMGDYGWRIAFAVGGLLGVVSLLLRRALQESPAFRAMAKAPARIPALEIFRRFPGALIVGISVGAVVQTYNSLVFVALAPYLSTALGYDPTTVAVAINLAVGLLSIGILVIGFVSDSFPRRHLHRFGAFAIALGAYPAYQAMVGHSVNITLLIAAIGLVGIFANGTFAALLADLFPTEVRFSGVALAYNITAAVFGGFTALITAWLLAITGDKAAPGIFLAVVAALSVVVGLGHRHYAERAARIG</sequence>
<dbReference type="InterPro" id="IPR005828">
    <property type="entry name" value="MFS_sugar_transport-like"/>
</dbReference>
<evidence type="ECO:0000313" key="10">
    <source>
        <dbReference type="EMBL" id="MDR6289367.1"/>
    </source>
</evidence>
<keyword evidence="3" id="KW-1003">Cell membrane</keyword>
<dbReference type="InterPro" id="IPR020846">
    <property type="entry name" value="MFS_dom"/>
</dbReference>
<evidence type="ECO:0000256" key="7">
    <source>
        <dbReference type="ARBA" id="ARBA00023136"/>
    </source>
</evidence>
<feature type="transmembrane region" description="Helical" evidence="8">
    <location>
        <begin position="378"/>
        <end position="402"/>
    </location>
</feature>
<keyword evidence="6 8" id="KW-1133">Transmembrane helix</keyword>
<dbReference type="RefSeq" id="WP_309793644.1">
    <property type="nucleotide sequence ID" value="NZ_JAVDPW010000003.1"/>
</dbReference>
<evidence type="ECO:0000256" key="4">
    <source>
        <dbReference type="ARBA" id="ARBA00022692"/>
    </source>
</evidence>
<feature type="transmembrane region" description="Helical" evidence="8">
    <location>
        <begin position="164"/>
        <end position="187"/>
    </location>
</feature>
<organism evidence="10 11">
    <name type="scientific">Inquilinus ginsengisoli</name>
    <dbReference type="NCBI Taxonomy" id="363840"/>
    <lineage>
        <taxon>Bacteria</taxon>
        <taxon>Pseudomonadati</taxon>
        <taxon>Pseudomonadota</taxon>
        <taxon>Alphaproteobacteria</taxon>
        <taxon>Rhodospirillales</taxon>
        <taxon>Rhodospirillaceae</taxon>
        <taxon>Inquilinus</taxon>
    </lineage>
</organism>
<feature type="transmembrane region" description="Helical" evidence="8">
    <location>
        <begin position="199"/>
        <end position="218"/>
    </location>
</feature>
<dbReference type="EMBL" id="JAVDPW010000003">
    <property type="protein sequence ID" value="MDR6289367.1"/>
    <property type="molecule type" value="Genomic_DNA"/>
</dbReference>
<feature type="transmembrane region" description="Helical" evidence="8">
    <location>
        <begin position="408"/>
        <end position="427"/>
    </location>
</feature>
<name>A0ABU1JL80_9PROT</name>
<dbReference type="PANTHER" id="PTHR43528">
    <property type="entry name" value="ALPHA-KETOGLUTARATE PERMEASE"/>
    <property type="match status" value="1"/>
</dbReference>
<evidence type="ECO:0000313" key="11">
    <source>
        <dbReference type="Proteomes" id="UP001262410"/>
    </source>
</evidence>
<evidence type="ECO:0000256" key="5">
    <source>
        <dbReference type="ARBA" id="ARBA00022847"/>
    </source>
</evidence>